<dbReference type="GO" id="GO:0016405">
    <property type="term" value="F:CoA-ligase activity"/>
    <property type="evidence" value="ECO:0007669"/>
    <property type="project" value="TreeGrafter"/>
</dbReference>
<evidence type="ECO:0000313" key="5">
    <source>
        <dbReference type="EMBL" id="RZC54816.1"/>
    </source>
</evidence>
<dbReference type="InterPro" id="IPR000873">
    <property type="entry name" value="AMP-dep_synth/lig_dom"/>
</dbReference>
<keyword evidence="6" id="KW-1185">Reference proteome</keyword>
<dbReference type="InterPro" id="IPR045851">
    <property type="entry name" value="AMP-bd_C_sf"/>
</dbReference>
<evidence type="ECO:0008006" key="7">
    <source>
        <dbReference type="Google" id="ProtNLM"/>
    </source>
</evidence>
<dbReference type="InterPro" id="IPR025110">
    <property type="entry name" value="AMP-bd_C"/>
</dbReference>
<dbReference type="OrthoDB" id="10253869at2759"/>
<dbReference type="InterPro" id="IPR020845">
    <property type="entry name" value="AMP-binding_CS"/>
</dbReference>
<dbReference type="Proteomes" id="UP000316621">
    <property type="component" value="Chromosome 3"/>
</dbReference>
<dbReference type="Gramene" id="RZC54816">
    <property type="protein sequence ID" value="RZC54816"/>
    <property type="gene ID" value="C5167_013666"/>
</dbReference>
<dbReference type="InterPro" id="IPR042099">
    <property type="entry name" value="ANL_N_sf"/>
</dbReference>
<dbReference type="EMBL" id="CM010717">
    <property type="protein sequence ID" value="RZC54816.1"/>
    <property type="molecule type" value="Genomic_DNA"/>
</dbReference>
<proteinExistence type="inferred from homology"/>
<feature type="domain" description="AMP-dependent synthetase/ligase" evidence="3">
    <location>
        <begin position="50"/>
        <end position="413"/>
    </location>
</feature>
<dbReference type="GO" id="GO:0005777">
    <property type="term" value="C:peroxisome"/>
    <property type="evidence" value="ECO:0007669"/>
    <property type="project" value="TreeGrafter"/>
</dbReference>
<evidence type="ECO:0000256" key="2">
    <source>
        <dbReference type="ARBA" id="ARBA00022598"/>
    </source>
</evidence>
<dbReference type="Pfam" id="PF00501">
    <property type="entry name" value="AMP-binding"/>
    <property type="match status" value="1"/>
</dbReference>
<dbReference type="STRING" id="3469.A0A4Y7J2Z2"/>
<dbReference type="PROSITE" id="PS00455">
    <property type="entry name" value="AMP_BINDING"/>
    <property type="match status" value="1"/>
</dbReference>
<dbReference type="Gene3D" id="3.30.300.30">
    <property type="match status" value="1"/>
</dbReference>
<dbReference type="FunFam" id="3.30.300.30:FF:000007">
    <property type="entry name" value="4-coumarate--CoA ligase 2"/>
    <property type="match status" value="1"/>
</dbReference>
<dbReference type="Gene3D" id="3.40.50.12780">
    <property type="entry name" value="N-terminal domain of ligase-like"/>
    <property type="match status" value="1"/>
</dbReference>
<keyword evidence="2" id="KW-0436">Ligase</keyword>
<dbReference type="SUPFAM" id="SSF56801">
    <property type="entry name" value="Acetyl-CoA synthetase-like"/>
    <property type="match status" value="1"/>
</dbReference>
<dbReference type="PANTHER" id="PTHR24096:SF338">
    <property type="entry name" value="4-COUMARATE--COA LIGASE-LIKE 8-RELATED"/>
    <property type="match status" value="1"/>
</dbReference>
<evidence type="ECO:0000259" key="4">
    <source>
        <dbReference type="Pfam" id="PF13193"/>
    </source>
</evidence>
<dbReference type="OMA" id="MARFRSC"/>
<gene>
    <name evidence="5" type="ORF">C5167_013666</name>
</gene>
<evidence type="ECO:0000256" key="1">
    <source>
        <dbReference type="ARBA" id="ARBA00006432"/>
    </source>
</evidence>
<dbReference type="PANTHER" id="PTHR24096">
    <property type="entry name" value="LONG-CHAIN-FATTY-ACID--COA LIGASE"/>
    <property type="match status" value="1"/>
</dbReference>
<organism evidence="5 6">
    <name type="scientific">Papaver somniferum</name>
    <name type="common">Opium poppy</name>
    <dbReference type="NCBI Taxonomy" id="3469"/>
    <lineage>
        <taxon>Eukaryota</taxon>
        <taxon>Viridiplantae</taxon>
        <taxon>Streptophyta</taxon>
        <taxon>Embryophyta</taxon>
        <taxon>Tracheophyta</taxon>
        <taxon>Spermatophyta</taxon>
        <taxon>Magnoliopsida</taxon>
        <taxon>Ranunculales</taxon>
        <taxon>Papaveraceae</taxon>
        <taxon>Papaveroideae</taxon>
        <taxon>Papaver</taxon>
    </lineage>
</organism>
<name>A0A4Y7J2Z2_PAPSO</name>
<protein>
    <recommendedName>
        <fullName evidence="7">4-coumarate--CoA ligase</fullName>
    </recommendedName>
</protein>
<evidence type="ECO:0000259" key="3">
    <source>
        <dbReference type="Pfam" id="PF00501"/>
    </source>
</evidence>
<sequence>METIISSTRDSESGFCSLTGIYYSKWESPNIPTTPSLSLPSFLLSQLSPRHLKKPAYIDSVSGKSLTYQELRSLSIGIASTLRSSFGIKKGDIVLVVSSNSIHFPLLILSIMSMGAIFTTANPLYSTQELHCQIQDSNPVLVFTTHEFKSKFDGMILKNRVLLVEEFMYNLLVNTPTKSSSSIPSNIKLDDIAALMYSSGTTGKSKAVVCSHRNLVSMGGLLRHVWKTEGGGDDGSNDVYMCVVPLFHMFGLSMMVCGVLAARSTAVLVKKYSVEEMLSGIERYNVTRLPVAPPVVVQMVRFQNKMSKYNLKSLKEVICSGAPLGNEHIERFCKIYPEINLTQCYGLTETNGPITLCDGRSRTTTREITASSVGRLIPSMEAKIIHVKTGKPLPPFSPGELCVRGVPVTQGYFKNAEATLLAIDKDGWLHTGDLCFMDKFGFVHIVDRIKELIKYKAYQVAPAELEEILSGHPEIIDAAVTSYPDEEAGEIPMAYVVRNKKSEIGGEDIVAFMANKVAPYKKIRKVVFVECIPRSPSGKILRKNLKGSKHSPKFLQTFK</sequence>
<feature type="domain" description="AMP-binding enzyme C-terminal" evidence="4">
    <location>
        <begin position="464"/>
        <end position="539"/>
    </location>
</feature>
<reference evidence="5 6" key="1">
    <citation type="journal article" date="2018" name="Science">
        <title>The opium poppy genome and morphinan production.</title>
        <authorList>
            <person name="Guo L."/>
            <person name="Winzer T."/>
            <person name="Yang X."/>
            <person name="Li Y."/>
            <person name="Ning Z."/>
            <person name="He Z."/>
            <person name="Teodor R."/>
            <person name="Lu Y."/>
            <person name="Bowser T.A."/>
            <person name="Graham I.A."/>
            <person name="Ye K."/>
        </authorList>
    </citation>
    <scope>NUCLEOTIDE SEQUENCE [LARGE SCALE GENOMIC DNA]</scope>
    <source>
        <strain evidence="6">cv. HN1</strain>
        <tissue evidence="5">Leaves</tissue>
    </source>
</reference>
<dbReference type="Pfam" id="PF13193">
    <property type="entry name" value="AMP-binding_C"/>
    <property type="match status" value="1"/>
</dbReference>
<evidence type="ECO:0000313" key="6">
    <source>
        <dbReference type="Proteomes" id="UP000316621"/>
    </source>
</evidence>
<accession>A0A4Y7J2Z2</accession>
<comment type="similarity">
    <text evidence="1">Belongs to the ATP-dependent AMP-binding enzyme family.</text>
</comment>
<dbReference type="AlphaFoldDB" id="A0A4Y7J2Z2"/>